<protein>
    <submittedName>
        <fullName evidence="1">Uncharacterized protein</fullName>
    </submittedName>
</protein>
<sequence length="42" mass="5001">MIKQAKEHDTLVIEEILLDAVMWMEKNKLQNQWNACGMYGYN</sequence>
<keyword evidence="2" id="KW-1185">Reference proteome</keyword>
<gene>
    <name evidence="1" type="ORF">CLRAG_37580</name>
</gene>
<organism evidence="1 2">
    <name type="scientific">Clostridium ragsdalei P11</name>
    <dbReference type="NCBI Taxonomy" id="1353534"/>
    <lineage>
        <taxon>Bacteria</taxon>
        <taxon>Bacillati</taxon>
        <taxon>Bacillota</taxon>
        <taxon>Clostridia</taxon>
        <taxon>Eubacteriales</taxon>
        <taxon>Clostridiaceae</taxon>
        <taxon>Clostridium</taxon>
    </lineage>
</organism>
<dbReference type="RefSeq" id="WP_275507591.1">
    <property type="nucleotide sequence ID" value="NZ_LROS01000075.1"/>
</dbReference>
<dbReference type="Proteomes" id="UP000093954">
    <property type="component" value="Unassembled WGS sequence"/>
</dbReference>
<evidence type="ECO:0000313" key="1">
    <source>
        <dbReference type="EMBL" id="OBR90151.1"/>
    </source>
</evidence>
<reference evidence="1 2" key="1">
    <citation type="journal article" date="2012" name="Front. Microbiol.">
        <title>Draft Genome Sequence of the Virulent Strain 01-B526 of the Fish Pathogen Aeromonas salmonicida.</title>
        <authorList>
            <person name="Charette S.J."/>
            <person name="Brochu F."/>
            <person name="Boyle B."/>
            <person name="Filion G."/>
            <person name="Tanaka K.H."/>
            <person name="Derome N."/>
        </authorList>
    </citation>
    <scope>NUCLEOTIDE SEQUENCE [LARGE SCALE GENOMIC DNA]</scope>
    <source>
        <strain evidence="1 2">P11</strain>
    </source>
</reference>
<accession>A0A1A6AJA4</accession>
<evidence type="ECO:0000313" key="2">
    <source>
        <dbReference type="Proteomes" id="UP000093954"/>
    </source>
</evidence>
<proteinExistence type="predicted"/>
<dbReference type="PATRIC" id="fig|1353534.3.peg.3823"/>
<dbReference type="EMBL" id="LROS01000075">
    <property type="protein sequence ID" value="OBR90151.1"/>
    <property type="molecule type" value="Genomic_DNA"/>
</dbReference>
<name>A0A1A6AJA4_9CLOT</name>
<dbReference type="AlphaFoldDB" id="A0A1A6AJA4"/>
<comment type="caution">
    <text evidence="1">The sequence shown here is derived from an EMBL/GenBank/DDBJ whole genome shotgun (WGS) entry which is preliminary data.</text>
</comment>